<comment type="similarity">
    <text evidence="4">Belongs to the MobA family.</text>
</comment>
<evidence type="ECO:0000256" key="1">
    <source>
        <dbReference type="ARBA" id="ARBA00022842"/>
    </source>
</evidence>
<dbReference type="SUPFAM" id="SSF53448">
    <property type="entry name" value="Nucleotide-diphospho-sugar transferases"/>
    <property type="match status" value="1"/>
</dbReference>
<protein>
    <recommendedName>
        <fullName evidence="4">Molybdenum cofactor guanylyltransferase</fullName>
        <shortName evidence="4">MoCo guanylyltransferase</shortName>
        <ecNumber evidence="4">2.7.7.77</ecNumber>
    </recommendedName>
    <alternativeName>
        <fullName evidence="4">GTP:molybdopterin guanylyltransferase</fullName>
    </alternativeName>
    <alternativeName>
        <fullName evidence="4">Mo-MPT guanylyltransferase</fullName>
    </alternativeName>
    <alternativeName>
        <fullName evidence="4">Molybdopterin guanylyltransferase</fullName>
    </alternativeName>
    <alternativeName>
        <fullName evidence="4">Molybdopterin-guanine dinucleotide synthase</fullName>
        <shortName evidence="4">MGD synthase</shortName>
    </alternativeName>
</protein>
<dbReference type="Gene3D" id="3.90.550.10">
    <property type="entry name" value="Spore Coat Polysaccharide Biosynthesis Protein SpsA, Chain A"/>
    <property type="match status" value="1"/>
</dbReference>
<keyword evidence="4" id="KW-0479">Metal-binding</keyword>
<dbReference type="InterPro" id="IPR027417">
    <property type="entry name" value="P-loop_NTPase"/>
</dbReference>
<dbReference type="KEGG" id="mej:Q7A_1168"/>
<keyword evidence="6" id="KW-1185">Reference proteome</keyword>
<name>I1XHY7_METNJ</name>
<dbReference type="RefSeq" id="WP_014706380.1">
    <property type="nucleotide sequence ID" value="NC_017857.3"/>
</dbReference>
<comment type="subcellular location">
    <subcellularLocation>
        <location evidence="4">Cytoplasm</location>
    </subcellularLocation>
</comment>
<evidence type="ECO:0000256" key="3">
    <source>
        <dbReference type="ARBA" id="ARBA00023150"/>
    </source>
</evidence>
<feature type="binding site" evidence="4">
    <location>
        <begin position="14"/>
        <end position="16"/>
    </location>
    <ligand>
        <name>GTP</name>
        <dbReference type="ChEBI" id="CHEBI:37565"/>
    </ligand>
</feature>
<dbReference type="Proteomes" id="UP000009144">
    <property type="component" value="Chromosome"/>
</dbReference>
<feature type="binding site" evidence="4">
    <location>
        <position position="103"/>
    </location>
    <ligand>
        <name>Mg(2+)</name>
        <dbReference type="ChEBI" id="CHEBI:18420"/>
    </ligand>
</feature>
<comment type="catalytic activity">
    <reaction evidence="4">
        <text>Mo-molybdopterin + GTP + H(+) = Mo-molybdopterin guanine dinucleotide + diphosphate</text>
        <dbReference type="Rhea" id="RHEA:34243"/>
        <dbReference type="ChEBI" id="CHEBI:15378"/>
        <dbReference type="ChEBI" id="CHEBI:33019"/>
        <dbReference type="ChEBI" id="CHEBI:37565"/>
        <dbReference type="ChEBI" id="CHEBI:71302"/>
        <dbReference type="ChEBI" id="CHEBI:71310"/>
        <dbReference type="EC" id="2.7.7.77"/>
    </reaction>
</comment>
<feature type="binding site" evidence="4">
    <location>
        <position position="103"/>
    </location>
    <ligand>
        <name>GTP</name>
        <dbReference type="ChEBI" id="CHEBI:37565"/>
    </ligand>
</feature>
<feature type="binding site" evidence="4">
    <location>
        <position position="73"/>
    </location>
    <ligand>
        <name>GTP</name>
        <dbReference type="ChEBI" id="CHEBI:37565"/>
    </ligand>
</feature>
<evidence type="ECO:0000256" key="4">
    <source>
        <dbReference type="HAMAP-Rule" id="MF_00316"/>
    </source>
</evidence>
<dbReference type="PATRIC" id="fig|754476.3.peg.1152"/>
<dbReference type="Pfam" id="PF03205">
    <property type="entry name" value="MobB"/>
    <property type="match status" value="1"/>
</dbReference>
<comment type="cofactor">
    <cofactor evidence="4">
        <name>Mg(2+)</name>
        <dbReference type="ChEBI" id="CHEBI:18420"/>
    </cofactor>
</comment>
<gene>
    <name evidence="4" type="primary">mobA</name>
    <name evidence="5" type="ordered locus">Q7A_1168</name>
</gene>
<dbReference type="CDD" id="cd02503">
    <property type="entry name" value="MobA"/>
    <property type="match status" value="1"/>
</dbReference>
<dbReference type="NCBIfam" id="TIGR00176">
    <property type="entry name" value="mobB"/>
    <property type="match status" value="1"/>
</dbReference>
<dbReference type="InterPro" id="IPR052539">
    <property type="entry name" value="MGD_biosynthesis_adapter"/>
</dbReference>
<dbReference type="GO" id="GO:0046872">
    <property type="term" value="F:metal ion binding"/>
    <property type="evidence" value="ECO:0007669"/>
    <property type="project" value="UniProtKB-KW"/>
</dbReference>
<dbReference type="eggNOG" id="COG0746">
    <property type="taxonomic scope" value="Bacteria"/>
</dbReference>
<dbReference type="PANTHER" id="PTHR40072">
    <property type="entry name" value="MOLYBDOPTERIN-GUANINE DINUCLEOTIDE BIOSYNTHESIS ADAPTER PROTEIN-RELATED"/>
    <property type="match status" value="1"/>
</dbReference>
<dbReference type="GO" id="GO:0006777">
    <property type="term" value="P:Mo-molybdopterin cofactor biosynthetic process"/>
    <property type="evidence" value="ECO:0007669"/>
    <property type="project" value="UniProtKB-KW"/>
</dbReference>
<evidence type="ECO:0000313" key="5">
    <source>
        <dbReference type="EMBL" id="AFI84006.1"/>
    </source>
</evidence>
<keyword evidence="2 4" id="KW-0342">GTP-binding</keyword>
<reference evidence="5 6" key="1">
    <citation type="journal article" date="2012" name="J. Bacteriol.">
        <title>Complete genome sequences of Methylophaga sp. strain JAM1 and Methylophaga sp. strain JAM7.</title>
        <authorList>
            <person name="Villeneuve C."/>
            <person name="Martineau C."/>
            <person name="Mauffrey F."/>
            <person name="Villemur R."/>
        </authorList>
    </citation>
    <scope>NUCLEOTIDE SEQUENCE [LARGE SCALE GENOMIC DNA]</scope>
    <source>
        <strain evidence="5 6">JAM1</strain>
    </source>
</reference>
<proteinExistence type="inferred from homology"/>
<dbReference type="PANTHER" id="PTHR40072:SF1">
    <property type="entry name" value="MOLYBDOPTERIN-GUANINE DINUCLEOTIDE BIOSYNTHESIS ADAPTER PROTEIN"/>
    <property type="match status" value="1"/>
</dbReference>
<dbReference type="OrthoDB" id="9788394at2"/>
<comment type="subunit">
    <text evidence="4">Monomer.</text>
</comment>
<dbReference type="EC" id="2.7.7.77" evidence="4"/>
<comment type="domain">
    <text evidence="4">The N-terminal domain determines nucleotide recognition and specific binding, while the C-terminal domain determines the specific binding to the target protein.</text>
</comment>
<evidence type="ECO:0000313" key="6">
    <source>
        <dbReference type="Proteomes" id="UP000009144"/>
    </source>
</evidence>
<evidence type="ECO:0000256" key="2">
    <source>
        <dbReference type="ARBA" id="ARBA00023134"/>
    </source>
</evidence>
<accession>I1XHY7</accession>
<dbReference type="Pfam" id="PF12804">
    <property type="entry name" value="NTP_transf_3"/>
    <property type="match status" value="1"/>
</dbReference>
<dbReference type="HAMAP" id="MF_00316">
    <property type="entry name" value="MobA"/>
    <property type="match status" value="1"/>
</dbReference>
<keyword evidence="4" id="KW-0808">Transferase</keyword>
<keyword evidence="4" id="KW-0547">Nucleotide-binding</keyword>
<dbReference type="GO" id="GO:0061603">
    <property type="term" value="F:molybdenum cofactor guanylyltransferase activity"/>
    <property type="evidence" value="ECO:0007669"/>
    <property type="project" value="UniProtKB-EC"/>
</dbReference>
<dbReference type="CDD" id="cd03116">
    <property type="entry name" value="MobB"/>
    <property type="match status" value="1"/>
</dbReference>
<reference evidence="5 6" key="2">
    <citation type="journal article" date="2013" name="Int. J. Syst. Evol. Microbiol.">
        <title>Methylophaga nitratireducenticrescens sp. nov. and Methylophaga frappieri sp. nov., isolated from the biofilm of the methanol-fed denitrification system treating the seawater at the Montreal Biodome.</title>
        <authorList>
            <person name="Villeneuve C."/>
            <person name="Martineau C."/>
            <person name="Mauffrey F."/>
            <person name="Villemur R."/>
        </authorList>
    </citation>
    <scope>NUCLEOTIDE SEQUENCE [LARGE SCALE GENOMIC DNA]</scope>
    <source>
        <strain evidence="5 6">JAM1</strain>
    </source>
</reference>
<dbReference type="STRING" id="754476.Q7A_1168"/>
<dbReference type="AlphaFoldDB" id="I1XHY7"/>
<dbReference type="InterPro" id="IPR029044">
    <property type="entry name" value="Nucleotide-diphossugar_trans"/>
</dbReference>
<feature type="binding site" evidence="4">
    <location>
        <position position="55"/>
    </location>
    <ligand>
        <name>GTP</name>
        <dbReference type="ChEBI" id="CHEBI:37565"/>
    </ligand>
</feature>
<keyword evidence="4" id="KW-0963">Cytoplasm</keyword>
<dbReference type="eggNOG" id="COG1763">
    <property type="taxonomic scope" value="Bacteria"/>
</dbReference>
<dbReference type="InterPro" id="IPR013482">
    <property type="entry name" value="Molybde_CF_guanTrfase"/>
</dbReference>
<keyword evidence="1 4" id="KW-0460">Magnesium</keyword>
<dbReference type="InterPro" id="IPR004435">
    <property type="entry name" value="MobB_dom"/>
</dbReference>
<organism evidence="5 6">
    <name type="scientific">Methylophaga nitratireducenticrescens</name>
    <dbReference type="NCBI Taxonomy" id="754476"/>
    <lineage>
        <taxon>Bacteria</taxon>
        <taxon>Pseudomonadati</taxon>
        <taxon>Pseudomonadota</taxon>
        <taxon>Gammaproteobacteria</taxon>
        <taxon>Thiotrichales</taxon>
        <taxon>Piscirickettsiaceae</taxon>
        <taxon>Methylophaga</taxon>
    </lineage>
</organism>
<feature type="binding site" evidence="4">
    <location>
        <position position="27"/>
    </location>
    <ligand>
        <name>GTP</name>
        <dbReference type="ChEBI" id="CHEBI:37565"/>
    </ligand>
</feature>
<dbReference type="SUPFAM" id="SSF52540">
    <property type="entry name" value="P-loop containing nucleoside triphosphate hydrolases"/>
    <property type="match status" value="1"/>
</dbReference>
<dbReference type="GO" id="GO:0005737">
    <property type="term" value="C:cytoplasm"/>
    <property type="evidence" value="ECO:0007669"/>
    <property type="project" value="UniProtKB-SubCell"/>
</dbReference>
<dbReference type="EMBL" id="CP003390">
    <property type="protein sequence ID" value="AFI84006.1"/>
    <property type="molecule type" value="Genomic_DNA"/>
</dbReference>
<dbReference type="InterPro" id="IPR025877">
    <property type="entry name" value="MobA-like_NTP_Trfase"/>
</dbReference>
<dbReference type="Gene3D" id="3.40.50.300">
    <property type="entry name" value="P-loop containing nucleotide triphosphate hydrolases"/>
    <property type="match status" value="1"/>
</dbReference>
<keyword evidence="3 4" id="KW-0501">Molybdenum cofactor biosynthesis</keyword>
<comment type="function">
    <text evidence="4">Transfers a GMP moiety from GTP to Mo-molybdopterin (Mo-MPT) cofactor (Moco or molybdenum cofactor) to form Mo-molybdopterin guanine dinucleotide (Mo-MGD) cofactor.</text>
</comment>
<dbReference type="NCBIfam" id="TIGR02665">
    <property type="entry name" value="molyb_mobA"/>
    <property type="match status" value="1"/>
</dbReference>
<dbReference type="GO" id="GO:0005525">
    <property type="term" value="F:GTP binding"/>
    <property type="evidence" value="ECO:0007669"/>
    <property type="project" value="UniProtKB-UniRule"/>
</dbReference>
<sequence>MTKSTYPTVTGVILAGGEARRMGGNDKGLINFVHQPLIAHVINHIAPQVEKLLINANRNIERYQQFGYSVISDSLSGFQGPLAGMLAGMQAATTDYILTVPCDSPAPSPKLRQRMLETLLRTGNKVAVATDGKRIQPVFALLDCELAEDLQKYLASGERKIDRWFAQQAMVEVDFSDQSDSFTNFNHPEDVRFPALQSSVPLLGIAAFSGTGKTTLLTQLIPKLRSAGLRLAVIKHAHHLFDIDQPGKDSYRIREAGANQVIVASRRLLALMQTSDVEQSEPLLSDCLTRLNLHELDLILVEGFKQESIPKLELHRASVGKPLLFPEDPNIIAIATDSDLLVKPKMPVLNLNDLDSILDFINNFIRQYHHD</sequence>
<dbReference type="HOGENOM" id="CLU_055597_0_1_6"/>